<accession>X1SFR8</accession>
<name>X1SFR8_9ZZZZ</name>
<proteinExistence type="predicted"/>
<dbReference type="AlphaFoldDB" id="X1SFR8"/>
<feature type="non-terminal residue" evidence="1">
    <location>
        <position position="1"/>
    </location>
</feature>
<evidence type="ECO:0000313" key="1">
    <source>
        <dbReference type="EMBL" id="GAI66619.1"/>
    </source>
</evidence>
<comment type="caution">
    <text evidence="1">The sequence shown here is derived from an EMBL/GenBank/DDBJ whole genome shotgun (WGS) entry which is preliminary data.</text>
</comment>
<sequence length="71" mass="7547">LIGFKPIEVTLLPAGVFTNYKNQRQAEGAELVHLKPPHINPSDKVLSSLGAKAGAVPEVEVAVEDKAMVGR</sequence>
<protein>
    <submittedName>
        <fullName evidence="1">Uncharacterized protein</fullName>
    </submittedName>
</protein>
<reference evidence="1" key="1">
    <citation type="journal article" date="2014" name="Front. Microbiol.">
        <title>High frequency of phylogenetically diverse reductive dehalogenase-homologous genes in deep subseafloor sedimentary metagenomes.</title>
        <authorList>
            <person name="Kawai M."/>
            <person name="Futagami T."/>
            <person name="Toyoda A."/>
            <person name="Takaki Y."/>
            <person name="Nishi S."/>
            <person name="Hori S."/>
            <person name="Arai W."/>
            <person name="Tsubouchi T."/>
            <person name="Morono Y."/>
            <person name="Uchiyama I."/>
            <person name="Ito T."/>
            <person name="Fujiyama A."/>
            <person name="Inagaki F."/>
            <person name="Takami H."/>
        </authorList>
    </citation>
    <scope>NUCLEOTIDE SEQUENCE</scope>
    <source>
        <strain evidence="1">Expedition CK06-06</strain>
    </source>
</reference>
<gene>
    <name evidence="1" type="ORF">S12H4_10932</name>
</gene>
<dbReference type="EMBL" id="BARW01004793">
    <property type="protein sequence ID" value="GAI66619.1"/>
    <property type="molecule type" value="Genomic_DNA"/>
</dbReference>
<organism evidence="1">
    <name type="scientific">marine sediment metagenome</name>
    <dbReference type="NCBI Taxonomy" id="412755"/>
    <lineage>
        <taxon>unclassified sequences</taxon>
        <taxon>metagenomes</taxon>
        <taxon>ecological metagenomes</taxon>
    </lineage>
</organism>